<feature type="compositionally biased region" description="Polar residues" evidence="1">
    <location>
        <begin position="25"/>
        <end position="48"/>
    </location>
</feature>
<feature type="compositionally biased region" description="Polar residues" evidence="1">
    <location>
        <begin position="8"/>
        <end position="17"/>
    </location>
</feature>
<evidence type="ECO:0000256" key="1">
    <source>
        <dbReference type="SAM" id="MobiDB-lite"/>
    </source>
</evidence>
<reference evidence="2" key="1">
    <citation type="submission" date="2018-02" db="EMBL/GenBank/DDBJ databases">
        <title>Rhizophora mucronata_Transcriptome.</title>
        <authorList>
            <person name="Meera S.P."/>
            <person name="Sreeshan A."/>
            <person name="Augustine A."/>
        </authorList>
    </citation>
    <scope>NUCLEOTIDE SEQUENCE</scope>
    <source>
        <tissue evidence="2">Leaf</tissue>
    </source>
</reference>
<dbReference type="EMBL" id="GGEC01003047">
    <property type="protein sequence ID" value="MBW83530.1"/>
    <property type="molecule type" value="Transcribed_RNA"/>
</dbReference>
<organism evidence="2">
    <name type="scientific">Rhizophora mucronata</name>
    <name type="common">Asiatic mangrove</name>
    <dbReference type="NCBI Taxonomy" id="61149"/>
    <lineage>
        <taxon>Eukaryota</taxon>
        <taxon>Viridiplantae</taxon>
        <taxon>Streptophyta</taxon>
        <taxon>Embryophyta</taxon>
        <taxon>Tracheophyta</taxon>
        <taxon>Spermatophyta</taxon>
        <taxon>Magnoliopsida</taxon>
        <taxon>eudicotyledons</taxon>
        <taxon>Gunneridae</taxon>
        <taxon>Pentapetalae</taxon>
        <taxon>rosids</taxon>
        <taxon>fabids</taxon>
        <taxon>Malpighiales</taxon>
        <taxon>Rhizophoraceae</taxon>
        <taxon>Rhizophora</taxon>
    </lineage>
</organism>
<name>A0A2P2IQR1_RHIMU</name>
<proteinExistence type="predicted"/>
<feature type="region of interest" description="Disordered" evidence="1">
    <location>
        <begin position="1"/>
        <end position="48"/>
    </location>
</feature>
<dbReference type="AlphaFoldDB" id="A0A2P2IQR1"/>
<accession>A0A2P2IQR1</accession>
<evidence type="ECO:0000313" key="2">
    <source>
        <dbReference type="EMBL" id="MBW83530.1"/>
    </source>
</evidence>
<protein>
    <submittedName>
        <fullName evidence="2">Uncharacterized protein</fullName>
    </submittedName>
</protein>
<sequence length="48" mass="5507">MKGKKNHTTPPQKSKTLNLEENKTKTSNSQFSSNFLHLLNNQTPKRIP</sequence>